<dbReference type="PANTHER" id="PTHR37023:SF1">
    <property type="entry name" value="ISSOD25 TRANSPOSASE TNPA_ISSOD25"/>
    <property type="match status" value="1"/>
</dbReference>
<dbReference type="InterPro" id="IPR054832">
    <property type="entry name" value="transpos_IS91"/>
</dbReference>
<dbReference type="RefSeq" id="WP_114464640.1">
    <property type="nucleotide sequence ID" value="NZ_QPIW01000056.1"/>
</dbReference>
<name>A0A369HXK4_9BACT</name>
<dbReference type="GO" id="GO:0006313">
    <property type="term" value="P:DNA transposition"/>
    <property type="evidence" value="ECO:0007669"/>
    <property type="project" value="InterPro"/>
</dbReference>
<dbReference type="InterPro" id="IPR007069">
    <property type="entry name" value="Transposase_32"/>
</dbReference>
<feature type="domain" description="Transposase IS801/IS1294" evidence="1">
    <location>
        <begin position="137"/>
        <end position="304"/>
    </location>
</feature>
<dbReference type="GO" id="GO:0004803">
    <property type="term" value="F:transposase activity"/>
    <property type="evidence" value="ECO:0007669"/>
    <property type="project" value="InterPro"/>
</dbReference>
<dbReference type="Pfam" id="PF14319">
    <property type="entry name" value="Zn_Tnp_IS91"/>
    <property type="match status" value="1"/>
</dbReference>
<reference evidence="3 4" key="1">
    <citation type="submission" date="2018-07" db="EMBL/GenBank/DDBJ databases">
        <title>Genome analysis of Runella aurantiaca.</title>
        <authorList>
            <person name="Yang X."/>
        </authorList>
    </citation>
    <scope>NUCLEOTIDE SEQUENCE [LARGE SCALE GENOMIC DNA]</scope>
    <source>
        <strain evidence="3 4">YX9</strain>
    </source>
</reference>
<dbReference type="EMBL" id="QPIW01000056">
    <property type="protein sequence ID" value="RDB02249.1"/>
    <property type="molecule type" value="Genomic_DNA"/>
</dbReference>
<dbReference type="OrthoDB" id="9791273at2"/>
<proteinExistence type="predicted"/>
<dbReference type="InterPro" id="IPR026889">
    <property type="entry name" value="Zn_Tnp"/>
</dbReference>
<sequence length="371" mass="42533">MQFVWEVAHVLCRLGDGIEDLGLNGWQVRTLRAIQDCRTSVMGGHVDSCDACGHIAISYNSCRNRHCPKCQGHKREEWIQAREADLLPVPYFHVVFTLPSELNPLALHHPKLVYDSLFGAAWQTLETFGKQKGLQMGMIAVLHTWGQNLSLHPHLHCIVPGGGVDKKGNWHNLRSDGKFLFSVKALSKVFRAKYIGELSKKLEIDKATREALFKKNWVVYSKRPFGSPKSVVEYLGRYTHKIAISNHRIQQVDDECVRFSYKDYRQNGLKKSLTLSHSEFTRRFAEHILPKRFVRIRHYGVLSSTWKRAKFKQLREYFKLKPKSTEPPRTFLRRCRCCGEGNLVTIEVFGPRGPPASYIGICQSESNDPVS</sequence>
<dbReference type="Proteomes" id="UP000253141">
    <property type="component" value="Unassembled WGS sequence"/>
</dbReference>
<keyword evidence="4" id="KW-1185">Reference proteome</keyword>
<evidence type="ECO:0000259" key="2">
    <source>
        <dbReference type="Pfam" id="PF14319"/>
    </source>
</evidence>
<evidence type="ECO:0000313" key="4">
    <source>
        <dbReference type="Proteomes" id="UP000253141"/>
    </source>
</evidence>
<evidence type="ECO:0000313" key="3">
    <source>
        <dbReference type="EMBL" id="RDB02249.1"/>
    </source>
</evidence>
<dbReference type="GO" id="GO:0003677">
    <property type="term" value="F:DNA binding"/>
    <property type="evidence" value="ECO:0007669"/>
    <property type="project" value="InterPro"/>
</dbReference>
<gene>
    <name evidence="3" type="ORF">DVG78_29815</name>
</gene>
<feature type="domain" description="Transposase zinc-binding" evidence="2">
    <location>
        <begin position="23"/>
        <end position="98"/>
    </location>
</feature>
<evidence type="ECO:0000259" key="1">
    <source>
        <dbReference type="Pfam" id="PF04986"/>
    </source>
</evidence>
<comment type="caution">
    <text evidence="3">The sequence shown here is derived from an EMBL/GenBank/DDBJ whole genome shotgun (WGS) entry which is preliminary data.</text>
</comment>
<accession>A0A369HXK4</accession>
<dbReference type="AlphaFoldDB" id="A0A369HXK4"/>
<protein>
    <submittedName>
        <fullName evidence="3">IS91 family transposase</fullName>
    </submittedName>
</protein>
<dbReference type="Pfam" id="PF04986">
    <property type="entry name" value="Y2_Tnp"/>
    <property type="match status" value="1"/>
</dbReference>
<dbReference type="NCBIfam" id="NF033538">
    <property type="entry name" value="transpos_IS91"/>
    <property type="match status" value="1"/>
</dbReference>
<organism evidence="3 4">
    <name type="scientific">Runella aurantiaca</name>
    <dbReference type="NCBI Taxonomy" id="2282308"/>
    <lineage>
        <taxon>Bacteria</taxon>
        <taxon>Pseudomonadati</taxon>
        <taxon>Bacteroidota</taxon>
        <taxon>Cytophagia</taxon>
        <taxon>Cytophagales</taxon>
        <taxon>Spirosomataceae</taxon>
        <taxon>Runella</taxon>
    </lineage>
</organism>
<dbReference type="PANTHER" id="PTHR37023">
    <property type="entry name" value="TRANSPOSASE"/>
    <property type="match status" value="1"/>
</dbReference>